<dbReference type="InterPro" id="IPR003798">
    <property type="entry name" value="DNA_recombination_RmuC"/>
</dbReference>
<comment type="similarity">
    <text evidence="2">Belongs to the RmuC family.</text>
</comment>
<dbReference type="PANTHER" id="PTHR30563">
    <property type="entry name" value="DNA RECOMBINATION PROTEIN RMUC"/>
    <property type="match status" value="1"/>
</dbReference>
<organism evidence="6 7">
    <name type="scientific">Marinobacterium zhoushanense</name>
    <dbReference type="NCBI Taxonomy" id="1679163"/>
    <lineage>
        <taxon>Bacteria</taxon>
        <taxon>Pseudomonadati</taxon>
        <taxon>Pseudomonadota</taxon>
        <taxon>Gammaproteobacteria</taxon>
        <taxon>Oceanospirillales</taxon>
        <taxon>Oceanospirillaceae</taxon>
        <taxon>Marinobacterium</taxon>
    </lineage>
</organism>
<evidence type="ECO:0000313" key="6">
    <source>
        <dbReference type="EMBL" id="GGB92348.1"/>
    </source>
</evidence>
<feature type="coiled-coil region" evidence="5">
    <location>
        <begin position="39"/>
        <end position="196"/>
    </location>
</feature>
<evidence type="ECO:0000256" key="5">
    <source>
        <dbReference type="SAM" id="Coils"/>
    </source>
</evidence>
<evidence type="ECO:0000256" key="3">
    <source>
        <dbReference type="ARBA" id="ARBA00023054"/>
    </source>
</evidence>
<dbReference type="EMBL" id="BMIJ01000003">
    <property type="protein sequence ID" value="GGB92348.1"/>
    <property type="molecule type" value="Genomic_DNA"/>
</dbReference>
<comment type="caution">
    <text evidence="6">The sequence shown here is derived from an EMBL/GenBank/DDBJ whole genome shotgun (WGS) entry which is preliminary data.</text>
</comment>
<evidence type="ECO:0000313" key="7">
    <source>
        <dbReference type="Proteomes" id="UP000629025"/>
    </source>
</evidence>
<dbReference type="RefSeq" id="WP_188747450.1">
    <property type="nucleotide sequence ID" value="NZ_BMIJ01000003.1"/>
</dbReference>
<keyword evidence="7" id="KW-1185">Reference proteome</keyword>
<dbReference type="Gene3D" id="1.10.287.1490">
    <property type="match status" value="1"/>
</dbReference>
<protein>
    <submittedName>
        <fullName evidence="6">DNA recombination protein RmuC</fullName>
    </submittedName>
</protein>
<dbReference type="Proteomes" id="UP000629025">
    <property type="component" value="Unassembled WGS sequence"/>
</dbReference>
<dbReference type="PANTHER" id="PTHR30563:SF0">
    <property type="entry name" value="DNA RECOMBINATION PROTEIN RMUC"/>
    <property type="match status" value="1"/>
</dbReference>
<proteinExistence type="inferred from homology"/>
<accession>A0ABQ1KDA1</accession>
<evidence type="ECO:0000256" key="1">
    <source>
        <dbReference type="ARBA" id="ARBA00003416"/>
    </source>
</evidence>
<keyword evidence="3 5" id="KW-0175">Coiled coil</keyword>
<evidence type="ECO:0000256" key="2">
    <source>
        <dbReference type="ARBA" id="ARBA00009840"/>
    </source>
</evidence>
<dbReference type="Pfam" id="PF02646">
    <property type="entry name" value="RmuC"/>
    <property type="match status" value="1"/>
</dbReference>
<feature type="coiled-coil region" evidence="5">
    <location>
        <begin position="235"/>
        <end position="269"/>
    </location>
</feature>
<reference evidence="7" key="1">
    <citation type="journal article" date="2019" name="Int. J. Syst. Evol. Microbiol.">
        <title>The Global Catalogue of Microorganisms (GCM) 10K type strain sequencing project: providing services to taxonomists for standard genome sequencing and annotation.</title>
        <authorList>
            <consortium name="The Broad Institute Genomics Platform"/>
            <consortium name="The Broad Institute Genome Sequencing Center for Infectious Disease"/>
            <person name="Wu L."/>
            <person name="Ma J."/>
        </authorList>
    </citation>
    <scope>NUCLEOTIDE SEQUENCE [LARGE SCALE GENOMIC DNA]</scope>
    <source>
        <strain evidence="7">CGMCC 1.15341</strain>
    </source>
</reference>
<sequence>MSSDSLILLAIAVPVTFLLAWVLASLRGQRLVHTESARADAATTEAVRLQQELENARSGSERTRDELSGLRIEKERLDARLEHIEAQGAEMRLQYTQQRERIEHLGSELQQSRSELAAAIERRDQLNERLIERQQRLQHVEQLLDTLRTEHGELESAHTELRTTLAQKQEHFEAQLKQLEQSRELLKKEFEVLASEILERKGKAFTELNQTSLSALLNPIHSEMKGFKEKVERIHEQETAQRIQLKTELENLQKLNRDITDQAHKLTTALQGQKKMQGNWGELMLENVLEKSGLRAGEDYQREVSINTEEGRQRPDAVIYLPQNKHLIVDAKTSLMAYTRYVNSEDDGERIAALAEHTQAVRDRINELADRDYYRLPGLNSPEIVIMFIPIESAYVEALKYDDTLYQRAIERHVLVATPTTLLTSLNIVRQLWRFEDQSKHTAELADRADKFYRKLNAFLTSMLDVGKKLDLARGSYDKALGQLADGRGNLIKQAAEFKDLGVAVQKELPPELVERAQLELDRNSATVEQE</sequence>
<evidence type="ECO:0000256" key="4">
    <source>
        <dbReference type="ARBA" id="ARBA00023172"/>
    </source>
</evidence>
<gene>
    <name evidence="6" type="ORF">GCM10011352_18010</name>
</gene>
<keyword evidence="4" id="KW-0233">DNA recombination</keyword>
<name>A0ABQ1KDA1_9GAMM</name>
<comment type="function">
    <text evidence="1">Involved in DNA recombination.</text>
</comment>